<dbReference type="GO" id="GO:0010411">
    <property type="term" value="P:xyloglucan metabolic process"/>
    <property type="evidence" value="ECO:0007669"/>
    <property type="project" value="InterPro"/>
</dbReference>
<evidence type="ECO:0000256" key="6">
    <source>
        <dbReference type="RuleBase" id="RU361120"/>
    </source>
</evidence>
<keyword evidence="6" id="KW-0961">Cell wall biogenesis/degradation</keyword>
<evidence type="ECO:0000259" key="8">
    <source>
        <dbReference type="PROSITE" id="PS51762"/>
    </source>
</evidence>
<evidence type="ECO:0000256" key="3">
    <source>
        <dbReference type="ARBA" id="ARBA00023157"/>
    </source>
</evidence>
<reference evidence="9" key="1">
    <citation type="submission" date="2021-01" db="EMBL/GenBank/DDBJ databases">
        <title>Adiantum capillus-veneris genome.</title>
        <authorList>
            <person name="Fang Y."/>
            <person name="Liao Q."/>
        </authorList>
    </citation>
    <scope>NUCLEOTIDE SEQUENCE</scope>
    <source>
        <strain evidence="9">H3</strain>
        <tissue evidence="9">Leaf</tissue>
    </source>
</reference>
<evidence type="ECO:0000256" key="2">
    <source>
        <dbReference type="ARBA" id="ARBA00022801"/>
    </source>
</evidence>
<comment type="similarity">
    <text evidence="6">Belongs to the glycosyl hydrolase 16 family.</text>
</comment>
<dbReference type="EC" id="2.4.1.207" evidence="6"/>
<dbReference type="GO" id="GO:0042546">
    <property type="term" value="P:cell wall biogenesis"/>
    <property type="evidence" value="ECO:0007669"/>
    <property type="project" value="InterPro"/>
</dbReference>
<sequence length="363" mass="39817">MSLGHYALLSTFILICSVSQLPAGARSSDLTSVFYTMSTPDHVQFVDDGQEIHLSLDQKNASGFESYDGFLFGHFNMRIKLVPGDSAGTVTTYYFSSLGDRHDELDFEFLGNSSGEPVNLQTNVFSNGVGGREQRIFLWFDPTTDFHNYTLLWNRRQVVFYVDGVPIRVFPNIEQEQGVPYLHNQSMKAYATIWDGDSWATQGGRVKIDWTHAPFVASYRDFTADACTQTTTMAATECASSKWWDQMAYQGLDGAQLDKLKWVQSNLTVYDYCTDVGRYNVTPPECVYAVPLSTAEVSPSPSPSSTSLTPTMPSSPSSSIASPNTSSLGPSGSPSSMASPSGQMLVSSTLSVVFLSLIFIAIL</sequence>
<dbReference type="SUPFAM" id="SSF49899">
    <property type="entry name" value="Concanavalin A-like lectins/glucanases"/>
    <property type="match status" value="1"/>
</dbReference>
<dbReference type="InterPro" id="IPR000757">
    <property type="entry name" value="Beta-glucanase-like"/>
</dbReference>
<gene>
    <name evidence="9" type="ORF">GOP47_0014392</name>
</gene>
<comment type="function">
    <text evidence="6">Catalyzes xyloglucan endohydrolysis (XEH) and/or endotransglycosylation (XET). Cleaves and religates xyloglucan polymers, an essential constituent of the primary cell wall, and thereby participates in cell wall construction of growing tissues.</text>
</comment>
<dbReference type="FunFam" id="2.60.120.200:FF:000025">
    <property type="entry name" value="Xyloglucan endotransglucosylase/hydrolase"/>
    <property type="match status" value="1"/>
</dbReference>
<keyword evidence="10" id="KW-1185">Reference proteome</keyword>
<protein>
    <recommendedName>
        <fullName evidence="6">Xyloglucan endotransglucosylase/hydrolase</fullName>
        <ecNumber evidence="6">2.4.1.207</ecNumber>
    </recommendedName>
</protein>
<dbReference type="GO" id="GO:0016762">
    <property type="term" value="F:xyloglucan:xyloglucosyl transferase activity"/>
    <property type="evidence" value="ECO:0007669"/>
    <property type="project" value="UniProtKB-EC"/>
</dbReference>
<feature type="domain" description="GH16" evidence="8">
    <location>
        <begin position="4"/>
        <end position="219"/>
    </location>
</feature>
<comment type="caution">
    <text evidence="9">The sequence shown here is derived from an EMBL/GenBank/DDBJ whole genome shotgun (WGS) entry which is preliminary data.</text>
</comment>
<dbReference type="InterPro" id="IPR044791">
    <property type="entry name" value="Beta-glucanase/XTH"/>
</dbReference>
<organism evidence="9 10">
    <name type="scientific">Adiantum capillus-veneris</name>
    <name type="common">Maidenhair fern</name>
    <dbReference type="NCBI Taxonomy" id="13818"/>
    <lineage>
        <taxon>Eukaryota</taxon>
        <taxon>Viridiplantae</taxon>
        <taxon>Streptophyta</taxon>
        <taxon>Embryophyta</taxon>
        <taxon>Tracheophyta</taxon>
        <taxon>Polypodiopsida</taxon>
        <taxon>Polypodiidae</taxon>
        <taxon>Polypodiales</taxon>
        <taxon>Pteridineae</taxon>
        <taxon>Pteridaceae</taxon>
        <taxon>Vittarioideae</taxon>
        <taxon>Adiantum</taxon>
    </lineage>
</organism>
<feature type="chain" id="PRO_5039744844" description="Xyloglucan endotransglucosylase/hydrolase" evidence="6">
    <location>
        <begin position="28"/>
        <end position="363"/>
    </location>
</feature>
<comment type="PTM">
    <text evidence="6">Contains at least one intrachain disulfide bond essential for its enzymatic activity.</text>
</comment>
<dbReference type="EMBL" id="JABFUD020000014">
    <property type="protein sequence ID" value="KAI5070049.1"/>
    <property type="molecule type" value="Genomic_DNA"/>
</dbReference>
<keyword evidence="6" id="KW-0964">Secreted</keyword>
<keyword evidence="1 6" id="KW-0808">Transferase</keyword>
<keyword evidence="6" id="KW-0134">Cell wall</keyword>
<comment type="subcellular location">
    <subcellularLocation>
        <location evidence="6">Secreted</location>
        <location evidence="6">Cell wall</location>
    </subcellularLocation>
    <subcellularLocation>
        <location evidence="6">Secreted</location>
        <location evidence="6">Extracellular space</location>
        <location evidence="6">Apoplast</location>
    </subcellularLocation>
</comment>
<dbReference type="OrthoDB" id="4781at2759"/>
<proteinExistence type="inferred from homology"/>
<keyword evidence="5 6" id="KW-0326">Glycosidase</keyword>
<feature type="region of interest" description="Disordered" evidence="7">
    <location>
        <begin position="295"/>
        <end position="340"/>
    </location>
</feature>
<dbReference type="CDD" id="cd02176">
    <property type="entry name" value="GH16_XET"/>
    <property type="match status" value="1"/>
</dbReference>
<dbReference type="Pfam" id="PF06955">
    <property type="entry name" value="XET_C"/>
    <property type="match status" value="1"/>
</dbReference>
<dbReference type="Pfam" id="PF00722">
    <property type="entry name" value="Glyco_hydro_16"/>
    <property type="match status" value="1"/>
</dbReference>
<evidence type="ECO:0000313" key="9">
    <source>
        <dbReference type="EMBL" id="KAI5070049.1"/>
    </source>
</evidence>
<keyword evidence="3" id="KW-1015">Disulfide bond</keyword>
<accession>A0A9D4ULY9</accession>
<evidence type="ECO:0000256" key="4">
    <source>
        <dbReference type="ARBA" id="ARBA00023180"/>
    </source>
</evidence>
<dbReference type="PROSITE" id="PS51762">
    <property type="entry name" value="GH16_2"/>
    <property type="match status" value="1"/>
</dbReference>
<feature type="signal peptide" evidence="6">
    <location>
        <begin position="1"/>
        <end position="27"/>
    </location>
</feature>
<evidence type="ECO:0000256" key="5">
    <source>
        <dbReference type="ARBA" id="ARBA00023295"/>
    </source>
</evidence>
<evidence type="ECO:0000256" key="1">
    <source>
        <dbReference type="ARBA" id="ARBA00022679"/>
    </source>
</evidence>
<feature type="compositionally biased region" description="Low complexity" evidence="7">
    <location>
        <begin position="303"/>
        <end position="340"/>
    </location>
</feature>
<name>A0A9D4ULY9_ADICA</name>
<keyword evidence="4" id="KW-0325">Glycoprotein</keyword>
<evidence type="ECO:0000313" key="10">
    <source>
        <dbReference type="Proteomes" id="UP000886520"/>
    </source>
</evidence>
<dbReference type="InterPro" id="IPR013320">
    <property type="entry name" value="ConA-like_dom_sf"/>
</dbReference>
<evidence type="ECO:0000256" key="7">
    <source>
        <dbReference type="SAM" id="MobiDB-lite"/>
    </source>
</evidence>
<dbReference type="Proteomes" id="UP000886520">
    <property type="component" value="Chromosome 14"/>
</dbReference>
<keyword evidence="6" id="KW-0732">Signal</keyword>
<dbReference type="GO" id="GO:0004553">
    <property type="term" value="F:hydrolase activity, hydrolyzing O-glycosyl compounds"/>
    <property type="evidence" value="ECO:0007669"/>
    <property type="project" value="InterPro"/>
</dbReference>
<dbReference type="Gene3D" id="2.60.120.200">
    <property type="match status" value="1"/>
</dbReference>
<dbReference type="GO" id="GO:0071555">
    <property type="term" value="P:cell wall organization"/>
    <property type="evidence" value="ECO:0007669"/>
    <property type="project" value="UniProtKB-KW"/>
</dbReference>
<dbReference type="InterPro" id="IPR016455">
    <property type="entry name" value="XTH"/>
</dbReference>
<dbReference type="AlphaFoldDB" id="A0A9D4ULY9"/>
<dbReference type="InterPro" id="IPR008263">
    <property type="entry name" value="GH16_AS"/>
</dbReference>
<dbReference type="GO" id="GO:0048046">
    <property type="term" value="C:apoplast"/>
    <property type="evidence" value="ECO:0007669"/>
    <property type="project" value="UniProtKB-SubCell"/>
</dbReference>
<dbReference type="PROSITE" id="PS01034">
    <property type="entry name" value="GH16_1"/>
    <property type="match status" value="1"/>
</dbReference>
<dbReference type="InterPro" id="IPR010713">
    <property type="entry name" value="XET_C"/>
</dbReference>
<keyword evidence="6" id="KW-0052">Apoplast</keyword>
<dbReference type="PANTHER" id="PTHR31062">
    <property type="entry name" value="XYLOGLUCAN ENDOTRANSGLUCOSYLASE/HYDROLASE PROTEIN 8-RELATED"/>
    <property type="match status" value="1"/>
</dbReference>
<keyword evidence="2 6" id="KW-0378">Hydrolase</keyword>